<reference evidence="2" key="1">
    <citation type="journal article" date="2019" name="Int. J. Syst. Evol. Microbiol.">
        <title>The Global Catalogue of Microorganisms (GCM) 10K type strain sequencing project: providing services to taxonomists for standard genome sequencing and annotation.</title>
        <authorList>
            <consortium name="The Broad Institute Genomics Platform"/>
            <consortium name="The Broad Institute Genome Sequencing Center for Infectious Disease"/>
            <person name="Wu L."/>
            <person name="Ma J."/>
        </authorList>
    </citation>
    <scope>NUCLEOTIDE SEQUENCE [LARGE SCALE GENOMIC DNA]</scope>
    <source>
        <strain evidence="2">CGMCC 1.18575</strain>
    </source>
</reference>
<accession>A0ABW0HQP5</accession>
<dbReference type="Proteomes" id="UP001596113">
    <property type="component" value="Unassembled WGS sequence"/>
</dbReference>
<proteinExistence type="predicted"/>
<evidence type="ECO:0000313" key="2">
    <source>
        <dbReference type="Proteomes" id="UP001596113"/>
    </source>
</evidence>
<organism evidence="1 2">
    <name type="scientific">Cohnella soli</name>
    <dbReference type="NCBI Taxonomy" id="425005"/>
    <lineage>
        <taxon>Bacteria</taxon>
        <taxon>Bacillati</taxon>
        <taxon>Bacillota</taxon>
        <taxon>Bacilli</taxon>
        <taxon>Bacillales</taxon>
        <taxon>Paenibacillaceae</taxon>
        <taxon>Cohnella</taxon>
    </lineage>
</organism>
<comment type="caution">
    <text evidence="1">The sequence shown here is derived from an EMBL/GenBank/DDBJ whole genome shotgun (WGS) entry which is preliminary data.</text>
</comment>
<gene>
    <name evidence="1" type="ORF">ACFPOF_08290</name>
</gene>
<keyword evidence="2" id="KW-1185">Reference proteome</keyword>
<protein>
    <submittedName>
        <fullName evidence="1">Uncharacterized protein</fullName>
    </submittedName>
</protein>
<sequence length="186" mass="21263">MAVVICPWCQSEILQEDGQEPEKYCPICDNELDGYRTLRVDIGEDEDEDEEETEAFEADQDGVGVTIGIDDEENLDWVDDEESLAEPNDELLRFEEMVEQLVDEQELVPECPQCREYMLETGEQLVSADHFRPRAFEALDGDHPMEAPFTLTMYVCPSCFTVQSMLGDAHRHQIIRKLSQPQDGAQ</sequence>
<evidence type="ECO:0000313" key="1">
    <source>
        <dbReference type="EMBL" id="MFC5402738.1"/>
    </source>
</evidence>
<dbReference type="EMBL" id="JBHSMI010000015">
    <property type="protein sequence ID" value="MFC5402738.1"/>
    <property type="molecule type" value="Genomic_DNA"/>
</dbReference>
<name>A0ABW0HQP5_9BACL</name>
<dbReference type="RefSeq" id="WP_378131474.1">
    <property type="nucleotide sequence ID" value="NZ_JBHSMI010000015.1"/>
</dbReference>